<dbReference type="InterPro" id="IPR022385">
    <property type="entry name" value="Rhs_assc_core"/>
</dbReference>
<name>A0AAW5LZE2_STRSU</name>
<dbReference type="PANTHER" id="PTHR32305">
    <property type="match status" value="1"/>
</dbReference>
<comment type="caution">
    <text evidence="2">The sequence shown here is derived from an EMBL/GenBank/DDBJ whole genome shotgun (WGS) entry which is preliminary data.</text>
</comment>
<evidence type="ECO:0000313" key="3">
    <source>
        <dbReference type="Proteomes" id="UP001206089"/>
    </source>
</evidence>
<dbReference type="InterPro" id="IPR050708">
    <property type="entry name" value="T6SS_VgrG/RHS"/>
</dbReference>
<dbReference type="EMBL" id="JANJPK010000052">
    <property type="protein sequence ID" value="MCR1233653.1"/>
    <property type="molecule type" value="Genomic_DNA"/>
</dbReference>
<accession>A0AAW5LZE2</accession>
<dbReference type="Gene3D" id="2.180.10.10">
    <property type="entry name" value="RHS repeat-associated core"/>
    <property type="match status" value="1"/>
</dbReference>
<reference evidence="2" key="1">
    <citation type="submission" date="2022-07" db="EMBL/GenBank/DDBJ databases">
        <authorList>
            <person name="Peng Z."/>
        </authorList>
    </citation>
    <scope>NUCLEOTIDE SEQUENCE</scope>
    <source>
        <strain evidence="2">2022WUSS069</strain>
    </source>
</reference>
<dbReference type="NCBIfam" id="TIGR03696">
    <property type="entry name" value="Rhs_assc_core"/>
    <property type="match status" value="1"/>
</dbReference>
<gene>
    <name evidence="2" type="ORF">NQD44_11210</name>
</gene>
<dbReference type="Proteomes" id="UP001206089">
    <property type="component" value="Unassembled WGS sequence"/>
</dbReference>
<dbReference type="RefSeq" id="WP_136581362.1">
    <property type="nucleotide sequence ID" value="NZ_CP039462.1"/>
</dbReference>
<evidence type="ECO:0000256" key="1">
    <source>
        <dbReference type="SAM" id="MobiDB-lite"/>
    </source>
</evidence>
<feature type="region of interest" description="Disordered" evidence="1">
    <location>
        <begin position="191"/>
        <end position="245"/>
    </location>
</feature>
<sequence>MTNQSGSVTGLTQDGEVVASSTYHLYGSTKETTDTTGNSYAYNGEARDVTGLDYLRARYYDSQAGTFLTEDSYPGELTTPLTQNGYAYVSNNPVNYTDPSGHFFKKLLKGAGKLLTKAKNAVVNFAKNTARAVVNVAKKAYNIGRNIVNTVVNTAKGVVNWAGTQINNARNWAVQQWNNYHSAPSYQASSGSYGGGYNSPSSSHAYAQQQQAQARAQAEQRRQQHIRDEYSQSTGIKTTPKTREAKSMFRNWGKALKEMYTHVCKTAKRVKKQVANYVKKIDWKKVAVTAGAIGVGIALTVATGGLGAPVAMAIGGAASGAIMSGYDAYSSGQRGWALAGSALKGAGLGAITGFVGGQFIGAGANVAANVTQNIANQTVRHVAKAGVEAGVETAIDTGISLATGNPITLKNVATDYGLNLITNGSGSVSSKKGAKSSKPKAKPKADIVNPYTGVREASQYLQEQGVPREYRKQILESFEIRTINVNQADSNTFGLRFYGGNANQEGRYLFETFTDLTNRKNLALPPSWNTMEGIAQFKLKEGTTYISGRVAPQLSMGPEYVGGATQWYVNDLTKLERLK</sequence>
<evidence type="ECO:0000313" key="2">
    <source>
        <dbReference type="EMBL" id="MCR1233653.1"/>
    </source>
</evidence>
<protein>
    <submittedName>
        <fullName evidence="2">RHS repeat-associated core domain-containing protein</fullName>
    </submittedName>
</protein>
<dbReference type="AlphaFoldDB" id="A0AAW5LZE2"/>
<feature type="compositionally biased region" description="Low complexity" evidence="1">
    <location>
        <begin position="198"/>
        <end position="217"/>
    </location>
</feature>
<feature type="compositionally biased region" description="Basic residues" evidence="1">
    <location>
        <begin position="432"/>
        <end position="442"/>
    </location>
</feature>
<feature type="region of interest" description="Disordered" evidence="1">
    <location>
        <begin position="426"/>
        <end position="446"/>
    </location>
</feature>
<organism evidence="2 3">
    <name type="scientific">Streptococcus suis</name>
    <dbReference type="NCBI Taxonomy" id="1307"/>
    <lineage>
        <taxon>Bacteria</taxon>
        <taxon>Bacillati</taxon>
        <taxon>Bacillota</taxon>
        <taxon>Bacilli</taxon>
        <taxon>Lactobacillales</taxon>
        <taxon>Streptococcaceae</taxon>
        <taxon>Streptococcus</taxon>
    </lineage>
</organism>
<proteinExistence type="predicted"/>
<dbReference type="PANTHER" id="PTHR32305:SF17">
    <property type="entry name" value="TRNA NUCLEASE WAPA"/>
    <property type="match status" value="1"/>
</dbReference>
<feature type="compositionally biased region" description="Basic and acidic residues" evidence="1">
    <location>
        <begin position="218"/>
        <end position="230"/>
    </location>
</feature>